<dbReference type="InterPro" id="IPR039874">
    <property type="entry name" value="WAPL"/>
</dbReference>
<organism evidence="5 6">
    <name type="scientific">Cyberlindnera fabianii</name>
    <name type="common">Yeast</name>
    <name type="synonym">Hansenula fabianii</name>
    <dbReference type="NCBI Taxonomy" id="36022"/>
    <lineage>
        <taxon>Eukaryota</taxon>
        <taxon>Fungi</taxon>
        <taxon>Dikarya</taxon>
        <taxon>Ascomycota</taxon>
        <taxon>Saccharomycotina</taxon>
        <taxon>Saccharomycetes</taxon>
        <taxon>Phaffomycetales</taxon>
        <taxon>Phaffomycetaceae</taxon>
        <taxon>Cyberlindnera</taxon>
    </lineage>
</organism>
<feature type="region of interest" description="Disordered" evidence="3">
    <location>
        <begin position="482"/>
        <end position="502"/>
    </location>
</feature>
<dbReference type="AlphaFoldDB" id="A0A1V2L5Y5"/>
<dbReference type="VEuPathDB" id="FungiDB:BON22_3747"/>
<evidence type="ECO:0000313" key="6">
    <source>
        <dbReference type="Proteomes" id="UP000189513"/>
    </source>
</evidence>
<dbReference type="InterPro" id="IPR025928">
    <property type="entry name" value="Flocculin_t3_rpt"/>
</dbReference>
<keyword evidence="1 4" id="KW-0732">Signal</keyword>
<reference evidence="6" key="1">
    <citation type="journal article" date="2017" name="Genome Announc.">
        <title>Genome sequences of Cyberlindnera fabianii 65, Pichia kudriavzevii 129, and Saccharomyces cerevisiae 131 isolated from fermented masau fruits in Zimbabwe.</title>
        <authorList>
            <person name="van Rijswijck I.M.H."/>
            <person name="Derks M.F.L."/>
            <person name="Abee T."/>
            <person name="de Ridder D."/>
            <person name="Smid E.J."/>
        </authorList>
    </citation>
    <scope>NUCLEOTIDE SEQUENCE [LARGE SCALE GENOMIC DNA]</scope>
    <source>
        <strain evidence="6">65</strain>
    </source>
</reference>
<dbReference type="Proteomes" id="UP000189513">
    <property type="component" value="Unassembled WGS sequence"/>
</dbReference>
<dbReference type="PANTHER" id="PTHR22100:SF13">
    <property type="entry name" value="WINGS APART-LIKE PROTEIN HOMOLOG"/>
    <property type="match status" value="1"/>
</dbReference>
<feature type="chain" id="PRO_5012301990" evidence="4">
    <location>
        <begin position="21"/>
        <end position="861"/>
    </location>
</feature>
<comment type="caution">
    <text evidence="5">The sequence shown here is derived from an EMBL/GenBank/DDBJ whole genome shotgun (WGS) entry which is preliminary data.</text>
</comment>
<dbReference type="Pfam" id="PF13928">
    <property type="entry name" value="Flocculin_t3"/>
    <property type="match status" value="2"/>
</dbReference>
<evidence type="ECO:0000256" key="4">
    <source>
        <dbReference type="SAM" id="SignalP"/>
    </source>
</evidence>
<feature type="signal peptide" evidence="4">
    <location>
        <begin position="1"/>
        <end position="20"/>
    </location>
</feature>
<gene>
    <name evidence="5" type="ORF">BON22_3747</name>
</gene>
<evidence type="ECO:0000313" key="5">
    <source>
        <dbReference type="EMBL" id="ONH66451.1"/>
    </source>
</evidence>
<evidence type="ECO:0000256" key="2">
    <source>
        <dbReference type="ARBA" id="ARBA00023180"/>
    </source>
</evidence>
<name>A0A1V2L5Y5_CYBFA</name>
<keyword evidence="2" id="KW-0325">Glycoprotein</keyword>
<sequence>MLFTRLIGVAVSGAMALGAAAPAPQPEALPWANANPAAAAAAVAFADAYAEAVAIAHPDPEAYALAASEDDCATIGCHASCGMLIIYGSACSENKENQYAGPYNTTCLCADDSKFVKQYPSCMNCGWTLWKYYGGYVSSALAACGTLSTEPTGTLRCSTTLTDSYTIDTGLQACEYTGGCTTTTTTSSSSSSSSSSTSSSSSSSSSSTSSTSSSSSSSSSSSTTSYTNTLTDTTYTAETHTVTTPLSYHYEYTAGGEDLDCFVTSSTKMDGDIPVIFTSWTIQHTNPETKLKTYRVYMFANFTEDRDDVVDIQWLTGTKDITNDLNDARLLDGEFYVNLKEGAYFIMETNVSVPLASGFMLRLELANGTVVLYSYSCSTTRLTLTLTTYDQGYDSCVAIGAYGYWYKCKSQQQWSQDVVFRPNAAIESSEFSSMDTSSASISSSSSEQSSSTSLSSSTEPTSSSVETSSSAAESFSVEVSSSSASSSSSSAAESSSSAASSSAVESSAIESSAIESSDSESLVSESCADEASSSSAVVSSSAAVEPSFEGSSNGDNLNWILTIPGQLGPWTSVTVALSKGEENPEFDFKSTDVEVRGIDVTSRTDITITDDSVSITIDYAVGPNDPVTIDISALATGGDAWTINGHIEVTTADGTKLVKRATISFDFVITVTSCSDNVCTEAPVTTGVTVVTTTSSGVVTEYTTYCPLPTSTDGHKGNDGPSTTVVTVTSCDADSCTETAVTTGVTVVTTTEGGVETVYTTYCPLSSEVTGESTHAAGSTGASAVTTGGKEEGTSTATIAITSTITPAGGASSGEATTSGSGSGSGPGSTVATVSTFEGAGVKLSAVSTAVAGVVALLFLA</sequence>
<feature type="region of interest" description="Disordered" evidence="3">
    <location>
        <begin position="183"/>
        <end position="227"/>
    </location>
</feature>
<evidence type="ECO:0000256" key="1">
    <source>
        <dbReference type="ARBA" id="ARBA00022729"/>
    </source>
</evidence>
<dbReference type="STRING" id="36022.A0A1V2L5Y5"/>
<feature type="compositionally biased region" description="Low complexity" evidence="3">
    <location>
        <begin position="805"/>
        <end position="820"/>
    </location>
</feature>
<dbReference type="OMA" id="WTINGHI"/>
<protein>
    <submittedName>
        <fullName evidence="5">Yeast-form wall Protein 1</fullName>
    </submittedName>
</protein>
<keyword evidence="6" id="KW-1185">Reference proteome</keyword>
<accession>A0A1V2L5Y5</accession>
<dbReference type="PANTHER" id="PTHR22100">
    <property type="entry name" value="WINGS APART-LIKE PROTEIN HOMOLOG"/>
    <property type="match status" value="1"/>
</dbReference>
<feature type="region of interest" description="Disordered" evidence="3">
    <location>
        <begin position="435"/>
        <end position="469"/>
    </location>
</feature>
<proteinExistence type="predicted"/>
<dbReference type="EMBL" id="MPUK01000007">
    <property type="protein sequence ID" value="ONH66451.1"/>
    <property type="molecule type" value="Genomic_DNA"/>
</dbReference>
<feature type="region of interest" description="Disordered" evidence="3">
    <location>
        <begin position="770"/>
        <end position="793"/>
    </location>
</feature>
<feature type="region of interest" description="Disordered" evidence="3">
    <location>
        <begin position="805"/>
        <end position="830"/>
    </location>
</feature>
<evidence type="ECO:0000256" key="3">
    <source>
        <dbReference type="SAM" id="MobiDB-lite"/>
    </source>
</evidence>